<dbReference type="PROSITE" id="PS51549">
    <property type="entry name" value="DM13"/>
    <property type="match status" value="1"/>
</dbReference>
<sequence precursor="true">MKLSLFKNQLQFILFFSVFMLFLSACDKKTEDVAPIAIPERLEISPTSQSISVDETTSFSLTFFDNMGNNTSIPTDISWTSSNSDIASITEQGIATGISAGQTTIKATYQNTEATALLTVVADNSQVATVSITPEIQELTLTEMINLELDVKNNLGEIITGKTATWTSDNTELVTVENGEVTAQNYGTANITANVEGIESSPAMIQVIRKGTFSSRGTGSVKLKIENDVLKLILGDDFSTSSGPPDLRIYLGNTNNSVNGAVELASLSSTSGSQTVNISSSIAITDYRYVIIWCKQFGGAYGIADLGE</sequence>
<name>I4AIE9_BERLS</name>
<keyword evidence="1" id="KW-0732">Signal</keyword>
<keyword evidence="4" id="KW-1185">Reference proteome</keyword>
<dbReference type="STRING" id="880071.Fleli_1301"/>
<dbReference type="EMBL" id="CP003345">
    <property type="protein sequence ID" value="AFM03734.1"/>
    <property type="molecule type" value="Genomic_DNA"/>
</dbReference>
<evidence type="ECO:0000259" key="2">
    <source>
        <dbReference type="PROSITE" id="PS51549"/>
    </source>
</evidence>
<proteinExistence type="predicted"/>
<dbReference type="HOGENOM" id="CLU_902402_0_0_10"/>
<dbReference type="PROSITE" id="PS51257">
    <property type="entry name" value="PROKAR_LIPOPROTEIN"/>
    <property type="match status" value="1"/>
</dbReference>
<dbReference type="eggNOG" id="COG5492">
    <property type="taxonomic scope" value="Bacteria"/>
</dbReference>
<dbReference type="Proteomes" id="UP000006054">
    <property type="component" value="Chromosome"/>
</dbReference>
<dbReference type="AlphaFoldDB" id="I4AIE9"/>
<dbReference type="SMART" id="SM00635">
    <property type="entry name" value="BID_2"/>
    <property type="match status" value="2"/>
</dbReference>
<dbReference type="InterPro" id="IPR008964">
    <property type="entry name" value="Invasin/intimin_cell_adhesion"/>
</dbReference>
<dbReference type="OrthoDB" id="155521at2"/>
<gene>
    <name evidence="3" type="ordered locus">Fleli_1301</name>
</gene>
<feature type="domain" description="DM13" evidence="2">
    <location>
        <begin position="206"/>
        <end position="307"/>
    </location>
</feature>
<organism evidence="3 4">
    <name type="scientific">Bernardetia litoralis (strain ATCC 23117 / DSM 6794 / NBRC 15988 / NCIMB 1366 / Fx l1 / Sio-4)</name>
    <name type="common">Flexibacter litoralis</name>
    <dbReference type="NCBI Taxonomy" id="880071"/>
    <lineage>
        <taxon>Bacteria</taxon>
        <taxon>Pseudomonadati</taxon>
        <taxon>Bacteroidota</taxon>
        <taxon>Cytophagia</taxon>
        <taxon>Cytophagales</taxon>
        <taxon>Bernardetiaceae</taxon>
        <taxon>Bernardetia</taxon>
    </lineage>
</organism>
<dbReference type="RefSeq" id="WP_014797191.1">
    <property type="nucleotide sequence ID" value="NC_018018.1"/>
</dbReference>
<reference evidence="4" key="1">
    <citation type="submission" date="2012-06" db="EMBL/GenBank/DDBJ databases">
        <title>The complete genome of Flexibacter litoralis DSM 6794.</title>
        <authorList>
            <person name="Lucas S."/>
            <person name="Copeland A."/>
            <person name="Lapidus A."/>
            <person name="Glavina del Rio T."/>
            <person name="Dalin E."/>
            <person name="Tice H."/>
            <person name="Bruce D."/>
            <person name="Goodwin L."/>
            <person name="Pitluck S."/>
            <person name="Peters L."/>
            <person name="Ovchinnikova G."/>
            <person name="Lu M."/>
            <person name="Kyrpides N."/>
            <person name="Mavromatis K."/>
            <person name="Ivanova N."/>
            <person name="Brettin T."/>
            <person name="Detter J.C."/>
            <person name="Han C."/>
            <person name="Larimer F."/>
            <person name="Land M."/>
            <person name="Hauser L."/>
            <person name="Markowitz V."/>
            <person name="Cheng J.-F."/>
            <person name="Hugenholtz P."/>
            <person name="Woyke T."/>
            <person name="Wu D."/>
            <person name="Spring S."/>
            <person name="Lang E."/>
            <person name="Kopitz M."/>
            <person name="Brambilla E."/>
            <person name="Klenk H.-P."/>
            <person name="Eisen J.A."/>
        </authorList>
    </citation>
    <scope>NUCLEOTIDE SEQUENCE [LARGE SCALE GENOMIC DNA]</scope>
    <source>
        <strain evidence="4">ATCC 23117 / DSM 6794 / NBRC 15988 / NCIMB 1366 / Sio-4</strain>
    </source>
</reference>
<dbReference type="SUPFAM" id="SSF49373">
    <property type="entry name" value="Invasin/intimin cell-adhesion fragments"/>
    <property type="match status" value="2"/>
</dbReference>
<dbReference type="Pfam" id="PF02368">
    <property type="entry name" value="Big_2"/>
    <property type="match status" value="1"/>
</dbReference>
<accession>I4AIE9</accession>
<evidence type="ECO:0000256" key="1">
    <source>
        <dbReference type="SAM" id="SignalP"/>
    </source>
</evidence>
<evidence type="ECO:0000313" key="4">
    <source>
        <dbReference type="Proteomes" id="UP000006054"/>
    </source>
</evidence>
<dbReference type="KEGG" id="fli:Fleli_1301"/>
<dbReference type="Gene3D" id="2.60.40.1080">
    <property type="match status" value="2"/>
</dbReference>
<protein>
    <submittedName>
        <fullName evidence="3">Ig-like domain-containing protein,electron transfer protein with DM13 domain</fullName>
    </submittedName>
</protein>
<dbReference type="Pfam" id="PF10517">
    <property type="entry name" value="DM13"/>
    <property type="match status" value="1"/>
</dbReference>
<feature type="chain" id="PRO_5003685386" evidence="1">
    <location>
        <begin position="26"/>
        <end position="308"/>
    </location>
</feature>
<evidence type="ECO:0000313" key="3">
    <source>
        <dbReference type="EMBL" id="AFM03734.1"/>
    </source>
</evidence>
<dbReference type="InterPro" id="IPR019545">
    <property type="entry name" value="DM13_domain"/>
</dbReference>
<dbReference type="InterPro" id="IPR003343">
    <property type="entry name" value="Big_2"/>
</dbReference>
<feature type="signal peptide" evidence="1">
    <location>
        <begin position="1"/>
        <end position="25"/>
    </location>
</feature>